<feature type="region of interest" description="Disordered" evidence="1">
    <location>
        <begin position="1"/>
        <end position="101"/>
    </location>
</feature>
<sequence length="763" mass="81408">MPGDRRGRRESTSQRYDPYNKDDIETRVALNSELPTGIASIHSSRTTSPASSEASSNGPRTPERSQSTPPDLDKTPSIRRSYSSNASFPFPLNQEGLGKVNNPLPSVLSPSLGEMGRAGSIGSVGSGGGWADDIPEPLQKGTLFEELAVAASPMPNGVDHGSAMSAEAVQSGVTENAVTPKPEVSSQRVRTTDFMFCISKVEEYQSSNADEVGAKLVGLAEFFDKNSGYGGGPKWVDPRDLRVGAALWALLQSVFESGWDRLPIDANNPNSPLVIGALRDYLKEGPVMPPADGDMDIDLPESTPITPGNKGKRVRRRTPPAPTTNTPGPSRHQGAIDRTPGSETKVPSTQSGETKVPATSSSGETQVPTKRPAAAVVSRAPPPPPAPKPKASSGANQSAKPEAGPQTPKVPDTSAAQTRPQGMSYASAAKRGPNATNAEPVPPPRGSSIDAGKLVEMARLFPDLEPERLEAMCRAGFGDGSVPTHVPSPTPTQGRGGRGKPKSTTHGPTRRQVLIPFDSEFVKSKIDNFGSAVEVCNRGLVDSKSNLRVDSIREAYNGISLSTNGVASLTDLSTIKIWLTKAWSLKDSNPAEPRLPQSKSFLKIVGVPYWTWNTSQPITSGQVEEAIANASLFDGVTLAARPRIIRASPHSDMSVIWIDVWDSQGGTKAKCLVNRQFNIGRSVATVRATAMHPGVAQCRNCWKWGHPTHACRAQSAKCQICGGPHQKQNHRSLAWCCKANEKANPLRQATPPRTTLSSFFQVH</sequence>
<evidence type="ECO:0000313" key="3">
    <source>
        <dbReference type="Proteomes" id="UP001213000"/>
    </source>
</evidence>
<accession>A0AAD5VKC1</accession>
<protein>
    <recommendedName>
        <fullName evidence="4">Gag-like protein</fullName>
    </recommendedName>
</protein>
<proteinExistence type="predicted"/>
<dbReference type="AlphaFoldDB" id="A0AAD5VKC1"/>
<evidence type="ECO:0000256" key="1">
    <source>
        <dbReference type="SAM" id="MobiDB-lite"/>
    </source>
</evidence>
<dbReference type="EMBL" id="JANIEX010001067">
    <property type="protein sequence ID" value="KAJ3561033.1"/>
    <property type="molecule type" value="Genomic_DNA"/>
</dbReference>
<comment type="caution">
    <text evidence="2">The sequence shown here is derived from an EMBL/GenBank/DDBJ whole genome shotgun (WGS) entry which is preliminary data.</text>
</comment>
<reference evidence="2" key="1">
    <citation type="submission" date="2022-07" db="EMBL/GenBank/DDBJ databases">
        <title>Genome Sequence of Leucocoprinus birnbaumii.</title>
        <authorList>
            <person name="Buettner E."/>
        </authorList>
    </citation>
    <scope>NUCLEOTIDE SEQUENCE</scope>
    <source>
        <strain evidence="2">VT141</strain>
    </source>
</reference>
<feature type="compositionally biased region" description="Basic and acidic residues" evidence="1">
    <location>
        <begin position="1"/>
        <end position="26"/>
    </location>
</feature>
<feature type="region of interest" description="Disordered" evidence="1">
    <location>
        <begin position="286"/>
        <end position="450"/>
    </location>
</feature>
<organism evidence="2 3">
    <name type="scientific">Leucocoprinus birnbaumii</name>
    <dbReference type="NCBI Taxonomy" id="56174"/>
    <lineage>
        <taxon>Eukaryota</taxon>
        <taxon>Fungi</taxon>
        <taxon>Dikarya</taxon>
        <taxon>Basidiomycota</taxon>
        <taxon>Agaricomycotina</taxon>
        <taxon>Agaricomycetes</taxon>
        <taxon>Agaricomycetidae</taxon>
        <taxon>Agaricales</taxon>
        <taxon>Agaricineae</taxon>
        <taxon>Agaricaceae</taxon>
        <taxon>Leucocoprinus</taxon>
    </lineage>
</organism>
<dbReference type="Proteomes" id="UP001213000">
    <property type="component" value="Unassembled WGS sequence"/>
</dbReference>
<feature type="compositionally biased region" description="Polar residues" evidence="1">
    <location>
        <begin position="41"/>
        <end position="69"/>
    </location>
</feature>
<feature type="region of interest" description="Disordered" evidence="1">
    <location>
        <begin position="479"/>
        <end position="509"/>
    </location>
</feature>
<gene>
    <name evidence="2" type="ORF">NP233_g10445</name>
</gene>
<keyword evidence="3" id="KW-1185">Reference proteome</keyword>
<evidence type="ECO:0008006" key="4">
    <source>
        <dbReference type="Google" id="ProtNLM"/>
    </source>
</evidence>
<feature type="compositionally biased region" description="Polar residues" evidence="1">
    <location>
        <begin position="341"/>
        <end position="368"/>
    </location>
</feature>
<name>A0AAD5VKC1_9AGAR</name>
<evidence type="ECO:0000313" key="2">
    <source>
        <dbReference type="EMBL" id="KAJ3561033.1"/>
    </source>
</evidence>
<feature type="compositionally biased region" description="Polar residues" evidence="1">
    <location>
        <begin position="78"/>
        <end position="87"/>
    </location>
</feature>
<feature type="compositionally biased region" description="Low complexity" evidence="1">
    <location>
        <begin position="370"/>
        <end position="379"/>
    </location>
</feature>